<dbReference type="InterPro" id="IPR013103">
    <property type="entry name" value="RVT_2"/>
</dbReference>
<feature type="region of interest" description="Disordered" evidence="1">
    <location>
        <begin position="235"/>
        <end position="269"/>
    </location>
</feature>
<accession>A0ABQ5D4Y6</accession>
<sequence length="311" mass="35516">MDFKTTFLNGPLKEEVYVSQPEGFINLEFLDHVYRLKKALYGLKQAPHAWYDKLSSFLIEHGFTKGIIDPTLFTRRHKGDILLVQVYVDDIIFGSRNLDFSKRFANLMKNNFEMSMMDELKFFLGLQVHQSPCGLFISQSQYVNALFIRNMVSLNVSNEDKYGNMGGWMMIYKAVVIKHCPTVNAIEKSTYPGRNVVAEEQYNHAYFFVQKNPQVLEDTPTANLSRVMSPLVLKQTRRPRSDRSKACHSVSSSSSHHKGMSSYQHDDGNDDVETSKCKYCHLLPPTLTLFVLSTTQLPNASATEQTNETSL</sequence>
<evidence type="ECO:0000256" key="1">
    <source>
        <dbReference type="SAM" id="MobiDB-lite"/>
    </source>
</evidence>
<dbReference type="EMBL" id="BQNB010014956">
    <property type="protein sequence ID" value="GJT34370.1"/>
    <property type="molecule type" value="Genomic_DNA"/>
</dbReference>
<feature type="domain" description="Reverse transcriptase Ty1/copia-type" evidence="2">
    <location>
        <begin position="1"/>
        <end position="146"/>
    </location>
</feature>
<gene>
    <name evidence="3" type="ORF">Tco_0924789</name>
</gene>
<dbReference type="InterPro" id="IPR043502">
    <property type="entry name" value="DNA/RNA_pol_sf"/>
</dbReference>
<evidence type="ECO:0000259" key="2">
    <source>
        <dbReference type="Pfam" id="PF07727"/>
    </source>
</evidence>
<evidence type="ECO:0000313" key="4">
    <source>
        <dbReference type="Proteomes" id="UP001151760"/>
    </source>
</evidence>
<dbReference type="Proteomes" id="UP001151760">
    <property type="component" value="Unassembled WGS sequence"/>
</dbReference>
<dbReference type="Pfam" id="PF07727">
    <property type="entry name" value="RVT_2"/>
    <property type="match status" value="1"/>
</dbReference>
<proteinExistence type="predicted"/>
<protein>
    <submittedName>
        <fullName evidence="3">Retrovirus-related pol polyprotein from transposon TNT 1-94</fullName>
    </submittedName>
</protein>
<evidence type="ECO:0000313" key="3">
    <source>
        <dbReference type="EMBL" id="GJT34370.1"/>
    </source>
</evidence>
<organism evidence="3 4">
    <name type="scientific">Tanacetum coccineum</name>
    <dbReference type="NCBI Taxonomy" id="301880"/>
    <lineage>
        <taxon>Eukaryota</taxon>
        <taxon>Viridiplantae</taxon>
        <taxon>Streptophyta</taxon>
        <taxon>Embryophyta</taxon>
        <taxon>Tracheophyta</taxon>
        <taxon>Spermatophyta</taxon>
        <taxon>Magnoliopsida</taxon>
        <taxon>eudicotyledons</taxon>
        <taxon>Gunneridae</taxon>
        <taxon>Pentapetalae</taxon>
        <taxon>asterids</taxon>
        <taxon>campanulids</taxon>
        <taxon>Asterales</taxon>
        <taxon>Asteraceae</taxon>
        <taxon>Asteroideae</taxon>
        <taxon>Anthemideae</taxon>
        <taxon>Anthemidinae</taxon>
        <taxon>Tanacetum</taxon>
    </lineage>
</organism>
<comment type="caution">
    <text evidence="3">The sequence shown here is derived from an EMBL/GenBank/DDBJ whole genome shotgun (WGS) entry which is preliminary data.</text>
</comment>
<keyword evidence="4" id="KW-1185">Reference proteome</keyword>
<name>A0ABQ5D4Y6_9ASTR</name>
<reference evidence="3" key="1">
    <citation type="journal article" date="2022" name="Int. J. Mol. Sci.">
        <title>Draft Genome of Tanacetum Coccineum: Genomic Comparison of Closely Related Tanacetum-Family Plants.</title>
        <authorList>
            <person name="Yamashiro T."/>
            <person name="Shiraishi A."/>
            <person name="Nakayama K."/>
            <person name="Satake H."/>
        </authorList>
    </citation>
    <scope>NUCLEOTIDE SEQUENCE</scope>
</reference>
<reference evidence="3" key="2">
    <citation type="submission" date="2022-01" db="EMBL/GenBank/DDBJ databases">
        <authorList>
            <person name="Yamashiro T."/>
            <person name="Shiraishi A."/>
            <person name="Satake H."/>
            <person name="Nakayama K."/>
        </authorList>
    </citation>
    <scope>NUCLEOTIDE SEQUENCE</scope>
</reference>
<dbReference type="SUPFAM" id="SSF56672">
    <property type="entry name" value="DNA/RNA polymerases"/>
    <property type="match status" value="1"/>
</dbReference>